<name>M7MZN2_9FLAO</name>
<protein>
    <submittedName>
        <fullName evidence="1">Uncharacterized protein</fullName>
    </submittedName>
</protein>
<dbReference type="Proteomes" id="UP000012024">
    <property type="component" value="Unassembled WGS sequence"/>
</dbReference>
<comment type="caution">
    <text evidence="1">The sequence shown here is derived from an EMBL/GenBank/DDBJ whole genome shotgun (WGS) entry which is preliminary data.</text>
</comment>
<proteinExistence type="predicted"/>
<reference evidence="1 2" key="1">
    <citation type="submission" date="2012-12" db="EMBL/GenBank/DDBJ databases">
        <title>Genome assembly of Formosa sp. AK20.</title>
        <authorList>
            <person name="Kumar R."/>
            <person name="Khatri I."/>
            <person name="Vaidya B."/>
            <person name="Subramanian S."/>
            <person name="Pinnaka A."/>
        </authorList>
    </citation>
    <scope>NUCLEOTIDE SEQUENCE [LARGE SCALE GENOMIC DNA]</scope>
    <source>
        <strain evidence="1 2">AK20</strain>
    </source>
</reference>
<organism evidence="1 2">
    <name type="scientific">Xanthomarina gelatinilytica</name>
    <dbReference type="NCBI Taxonomy" id="1137281"/>
    <lineage>
        <taxon>Bacteria</taxon>
        <taxon>Pseudomonadati</taxon>
        <taxon>Bacteroidota</taxon>
        <taxon>Flavobacteriia</taxon>
        <taxon>Flavobacteriales</taxon>
        <taxon>Flavobacteriaceae</taxon>
        <taxon>Xanthomarina</taxon>
    </lineage>
</organism>
<accession>M7MZN2</accession>
<keyword evidence="2" id="KW-1185">Reference proteome</keyword>
<evidence type="ECO:0000313" key="1">
    <source>
        <dbReference type="EMBL" id="EMQ94959.1"/>
    </source>
</evidence>
<sequence>MDLLRHVIIVTKNPNGSVCKNYNPNIRNHVKRNQKILIRE</sequence>
<dbReference type="EMBL" id="ANLA01000013">
    <property type="protein sequence ID" value="EMQ94959.1"/>
    <property type="molecule type" value="Genomic_DNA"/>
</dbReference>
<dbReference type="AlphaFoldDB" id="M7MZN2"/>
<evidence type="ECO:0000313" key="2">
    <source>
        <dbReference type="Proteomes" id="UP000012024"/>
    </source>
</evidence>
<gene>
    <name evidence="1" type="ORF">D778_00319</name>
</gene>